<comment type="caution">
    <text evidence="2">The sequence shown here is derived from an EMBL/GenBank/DDBJ whole genome shotgun (WGS) entry which is preliminary data.</text>
</comment>
<evidence type="ECO:0000313" key="3">
    <source>
        <dbReference type="Proteomes" id="UP000789375"/>
    </source>
</evidence>
<dbReference type="Proteomes" id="UP000789375">
    <property type="component" value="Unassembled WGS sequence"/>
</dbReference>
<dbReference type="EMBL" id="CAJVPP010018987">
    <property type="protein sequence ID" value="CAG8736884.1"/>
    <property type="molecule type" value="Genomic_DNA"/>
</dbReference>
<feature type="non-terminal residue" evidence="2">
    <location>
        <position position="110"/>
    </location>
</feature>
<dbReference type="InterPro" id="IPR011009">
    <property type="entry name" value="Kinase-like_dom_sf"/>
</dbReference>
<evidence type="ECO:0000259" key="1">
    <source>
        <dbReference type="Pfam" id="PF07714"/>
    </source>
</evidence>
<feature type="domain" description="Serine-threonine/tyrosine-protein kinase catalytic" evidence="1">
    <location>
        <begin position="3"/>
        <end position="56"/>
    </location>
</feature>
<evidence type="ECO:0000313" key="2">
    <source>
        <dbReference type="EMBL" id="CAG8736884.1"/>
    </source>
</evidence>
<dbReference type="GO" id="GO:0004672">
    <property type="term" value="F:protein kinase activity"/>
    <property type="evidence" value="ECO:0007669"/>
    <property type="project" value="InterPro"/>
</dbReference>
<organism evidence="2 3">
    <name type="scientific">Funneliformis mosseae</name>
    <name type="common">Endomycorrhizal fungus</name>
    <name type="synonym">Glomus mosseae</name>
    <dbReference type="NCBI Taxonomy" id="27381"/>
    <lineage>
        <taxon>Eukaryota</taxon>
        <taxon>Fungi</taxon>
        <taxon>Fungi incertae sedis</taxon>
        <taxon>Mucoromycota</taxon>
        <taxon>Glomeromycotina</taxon>
        <taxon>Glomeromycetes</taxon>
        <taxon>Glomerales</taxon>
        <taxon>Glomeraceae</taxon>
        <taxon>Funneliformis</taxon>
    </lineage>
</organism>
<accession>A0A9N9NIE8</accession>
<protein>
    <submittedName>
        <fullName evidence="2">15382_t:CDS:1</fullName>
    </submittedName>
</protein>
<feature type="non-terminal residue" evidence="2">
    <location>
        <position position="1"/>
    </location>
</feature>
<reference evidence="2" key="1">
    <citation type="submission" date="2021-06" db="EMBL/GenBank/DDBJ databases">
        <authorList>
            <person name="Kallberg Y."/>
            <person name="Tangrot J."/>
            <person name="Rosling A."/>
        </authorList>
    </citation>
    <scope>NUCLEOTIDE SEQUENCE</scope>
    <source>
        <strain evidence="2">87-6 pot B 2015</strain>
    </source>
</reference>
<dbReference type="InterPro" id="IPR001245">
    <property type="entry name" value="Ser-Thr/Tyr_kinase_cat_dom"/>
</dbReference>
<dbReference type="SUPFAM" id="SSF56112">
    <property type="entry name" value="Protein kinase-like (PK-like)"/>
    <property type="match status" value="1"/>
</dbReference>
<name>A0A9N9NIE8_FUNMO</name>
<sequence length="110" mass="12552">YIKPSDIYSYGILMWKISSGYPPFKDLNDATIYAIISNKACKKAILDTPKDYKKLYKNLNNKVKVIHFDELIDLKPLDEGGFGSIIKVTWSKATNYAVLIALYVSWVLVK</sequence>
<gene>
    <name evidence="2" type="ORF">FMOSSE_LOCUS15937</name>
</gene>
<dbReference type="AlphaFoldDB" id="A0A9N9NIE8"/>
<keyword evidence="3" id="KW-1185">Reference proteome</keyword>
<dbReference type="Pfam" id="PF07714">
    <property type="entry name" value="PK_Tyr_Ser-Thr"/>
    <property type="match status" value="1"/>
</dbReference>
<dbReference type="Gene3D" id="1.10.510.10">
    <property type="entry name" value="Transferase(Phosphotransferase) domain 1"/>
    <property type="match status" value="1"/>
</dbReference>
<proteinExistence type="predicted"/>